<gene>
    <name evidence="4" type="ORF">CR194_02350</name>
</gene>
<keyword evidence="2" id="KW-0472">Membrane</keyword>
<feature type="domain" description="DUF4236" evidence="3">
    <location>
        <begin position="3"/>
        <end position="56"/>
    </location>
</feature>
<dbReference type="AlphaFoldDB" id="A0A323TKB2"/>
<evidence type="ECO:0000256" key="2">
    <source>
        <dbReference type="SAM" id="Phobius"/>
    </source>
</evidence>
<proteinExistence type="predicted"/>
<dbReference type="InterPro" id="IPR025330">
    <property type="entry name" value="DUF4236"/>
</dbReference>
<keyword evidence="2" id="KW-1133">Transmembrane helix</keyword>
<organism evidence="4 5">
    <name type="scientific">Salipaludibacillus keqinensis</name>
    <dbReference type="NCBI Taxonomy" id="2045207"/>
    <lineage>
        <taxon>Bacteria</taxon>
        <taxon>Bacillati</taxon>
        <taxon>Bacillota</taxon>
        <taxon>Bacilli</taxon>
        <taxon>Bacillales</taxon>
        <taxon>Bacillaceae</taxon>
    </lineage>
</organism>
<feature type="transmembrane region" description="Helical" evidence="2">
    <location>
        <begin position="315"/>
        <end position="336"/>
    </location>
</feature>
<dbReference type="EMBL" id="PDOD01000001">
    <property type="protein sequence ID" value="PYZ94394.1"/>
    <property type="molecule type" value="Genomic_DNA"/>
</dbReference>
<evidence type="ECO:0000259" key="3">
    <source>
        <dbReference type="Pfam" id="PF14020"/>
    </source>
</evidence>
<comment type="caution">
    <text evidence="4">The sequence shown here is derived from an EMBL/GenBank/DDBJ whole genome shotgun (WGS) entry which is preliminary data.</text>
</comment>
<name>A0A323TKB2_9BACI</name>
<protein>
    <recommendedName>
        <fullName evidence="3">DUF4236 domain-containing protein</fullName>
    </recommendedName>
</protein>
<dbReference type="OrthoDB" id="983149at2"/>
<accession>A0A323TKB2</accession>
<keyword evidence="2" id="KW-0812">Transmembrane</keyword>
<evidence type="ECO:0000313" key="4">
    <source>
        <dbReference type="EMBL" id="PYZ94394.1"/>
    </source>
</evidence>
<evidence type="ECO:0000313" key="5">
    <source>
        <dbReference type="Proteomes" id="UP000248214"/>
    </source>
</evidence>
<dbReference type="RefSeq" id="WP_110608027.1">
    <property type="nucleotide sequence ID" value="NZ_PDOD01000001.1"/>
</dbReference>
<evidence type="ECO:0000256" key="1">
    <source>
        <dbReference type="SAM" id="MobiDB-lite"/>
    </source>
</evidence>
<dbReference type="Proteomes" id="UP000248214">
    <property type="component" value="Unassembled WGS sequence"/>
</dbReference>
<reference evidence="4 5" key="1">
    <citation type="submission" date="2017-10" db="EMBL/GenBank/DDBJ databases">
        <title>Bacillus sp. nov., a halophilic bacterium isolated from a Keqin Lake.</title>
        <authorList>
            <person name="Wang H."/>
        </authorList>
    </citation>
    <scope>NUCLEOTIDE SEQUENCE [LARGE SCALE GENOMIC DNA]</scope>
    <source>
        <strain evidence="4 5">KQ-12</strain>
    </source>
</reference>
<feature type="region of interest" description="Disordered" evidence="1">
    <location>
        <begin position="24"/>
        <end position="74"/>
    </location>
</feature>
<sequence>MSFRFQKRVRIAPGVRINFSKRGVSTSVGPQGASLTAGKRGLYGNTGIPGTGLSYRTKLNKKGDRSTNRSTPTNKDMQQNVEVIWDDSLQDVRFEKNGGHALTEHEEKQVRKHYKNDLSNIYREKASEINSKTDRLLVLHHHLFKPSTSLAKAAEDIQQVAIEKPDKERIYLRLQQNYKANLSLLEKLKLWLPKNRKNFNQTVESKSNEQFNEENVLYNEEIQALLEETEYRKQLALQVKDGNTDAMEKWISLFLEELDFPLETDLDFKFQSETNLYVDLDLPKPEEVPITKATLLKSGRLKIVNKTQRDHREHYALMVGGSALYLASFFFCYLPTLQSVTLSGYNQVVNRSTGHEEDQYIYSVMIDRETLYSLNMKNVHPIEAFHHFQPNINVTKTYIFKEIIPYH</sequence>
<dbReference type="Pfam" id="PF14020">
    <property type="entry name" value="DUF4236"/>
    <property type="match status" value="1"/>
</dbReference>
<keyword evidence="5" id="KW-1185">Reference proteome</keyword>